<dbReference type="EMBL" id="MU002321">
    <property type="protein sequence ID" value="KAF2787423.1"/>
    <property type="molecule type" value="Genomic_DNA"/>
</dbReference>
<proteinExistence type="predicted"/>
<reference evidence="2" key="1">
    <citation type="journal article" date="2020" name="Stud. Mycol.">
        <title>101 Dothideomycetes genomes: a test case for predicting lifestyles and emergence of pathogens.</title>
        <authorList>
            <person name="Haridas S."/>
            <person name="Albert R."/>
            <person name="Binder M."/>
            <person name="Bloem J."/>
            <person name="Labutti K."/>
            <person name="Salamov A."/>
            <person name="Andreopoulos B."/>
            <person name="Baker S."/>
            <person name="Barry K."/>
            <person name="Bills G."/>
            <person name="Bluhm B."/>
            <person name="Cannon C."/>
            <person name="Castanera R."/>
            <person name="Culley D."/>
            <person name="Daum C."/>
            <person name="Ezra D."/>
            <person name="Gonzalez J."/>
            <person name="Henrissat B."/>
            <person name="Kuo A."/>
            <person name="Liang C."/>
            <person name="Lipzen A."/>
            <person name="Lutzoni F."/>
            <person name="Magnuson J."/>
            <person name="Mondo S."/>
            <person name="Nolan M."/>
            <person name="Ohm R."/>
            <person name="Pangilinan J."/>
            <person name="Park H.-J."/>
            <person name="Ramirez L."/>
            <person name="Alfaro M."/>
            <person name="Sun H."/>
            <person name="Tritt A."/>
            <person name="Yoshinaga Y."/>
            <person name="Zwiers L.-H."/>
            <person name="Turgeon B."/>
            <person name="Goodwin S."/>
            <person name="Spatafora J."/>
            <person name="Crous P."/>
            <person name="Grigoriev I."/>
        </authorList>
    </citation>
    <scope>NUCLEOTIDE SEQUENCE</scope>
    <source>
        <strain evidence="2">CBS 109.77</strain>
    </source>
</reference>
<accession>A0A6A6WU10</accession>
<dbReference type="OrthoDB" id="3794090at2759"/>
<organism evidence="2 3">
    <name type="scientific">Melanomma pulvis-pyrius CBS 109.77</name>
    <dbReference type="NCBI Taxonomy" id="1314802"/>
    <lineage>
        <taxon>Eukaryota</taxon>
        <taxon>Fungi</taxon>
        <taxon>Dikarya</taxon>
        <taxon>Ascomycota</taxon>
        <taxon>Pezizomycotina</taxon>
        <taxon>Dothideomycetes</taxon>
        <taxon>Pleosporomycetidae</taxon>
        <taxon>Pleosporales</taxon>
        <taxon>Melanommataceae</taxon>
        <taxon>Melanomma</taxon>
    </lineage>
</organism>
<gene>
    <name evidence="2" type="ORF">K505DRAFT_421785</name>
</gene>
<evidence type="ECO:0000256" key="1">
    <source>
        <dbReference type="SAM" id="MobiDB-lite"/>
    </source>
</evidence>
<name>A0A6A6WU10_9PLEO</name>
<dbReference type="Proteomes" id="UP000799757">
    <property type="component" value="Unassembled WGS sequence"/>
</dbReference>
<feature type="region of interest" description="Disordered" evidence="1">
    <location>
        <begin position="307"/>
        <end position="329"/>
    </location>
</feature>
<dbReference type="AlphaFoldDB" id="A0A6A6WU10"/>
<evidence type="ECO:0000313" key="3">
    <source>
        <dbReference type="Proteomes" id="UP000799757"/>
    </source>
</evidence>
<evidence type="ECO:0000313" key="2">
    <source>
        <dbReference type="EMBL" id="KAF2787423.1"/>
    </source>
</evidence>
<sequence length="365" mass="39816">MAASGRQMDQYENEAASSFVIVGREVVSKLSRAGYQEISVFLPSTLDHLRSFRQPRDGNMLAGIVLLWAATPSASTHSTKRRISLLESRAHVNGITSKLAKRATGARNRASLHCLVSLFQSLQNYPLARTILFSLRSYLSVCVRVSRHPKQVDLQQGPTSITIGTLHLQDLKTLTLSHTQAPVTQANRRNLLLCYSSTWIEAFNSSALDCNLHITDRFPSAPISFTMSNGERVPVGFWFCCNCHTPNSTTYNPKICPSCGHERDPCCLEAGALKPIPKNSSYSGFIFDGPSRVDPFDPFPHITQHQYSPRQYDQPASPDDALAGPADAPAGSIPSGSWICYCGAANSSLTPDFCPLCGRPPGATS</sequence>
<keyword evidence="3" id="KW-1185">Reference proteome</keyword>
<feature type="compositionally biased region" description="Low complexity" evidence="1">
    <location>
        <begin position="315"/>
        <end position="329"/>
    </location>
</feature>
<evidence type="ECO:0008006" key="4">
    <source>
        <dbReference type="Google" id="ProtNLM"/>
    </source>
</evidence>
<protein>
    <recommendedName>
        <fullName evidence="4">RanBP2-type domain-containing protein</fullName>
    </recommendedName>
</protein>